<evidence type="ECO:0000313" key="2">
    <source>
        <dbReference type="EMBL" id="EAS42643.1"/>
    </source>
</evidence>
<proteinExistence type="predicted"/>
<dbReference type="EMBL" id="AAPH01000018">
    <property type="protein sequence ID" value="EAS42643.1"/>
    <property type="molecule type" value="Genomic_DNA"/>
</dbReference>
<dbReference type="Proteomes" id="UP000003789">
    <property type="component" value="Unassembled WGS sequence"/>
</dbReference>
<sequence>MKESTNNQTVSNSAVIEEPVTKWQYAMLIAFAIMASLISFVVVMIEANTR</sequence>
<gene>
    <name evidence="2" type="ORF">P3TCK_26300</name>
</gene>
<protein>
    <submittedName>
        <fullName evidence="2">Uncharacterized protein</fullName>
    </submittedName>
</protein>
<evidence type="ECO:0000256" key="1">
    <source>
        <dbReference type="SAM" id="Phobius"/>
    </source>
</evidence>
<organism evidence="2 3">
    <name type="scientific">Photobacterium profundum 3TCK</name>
    <dbReference type="NCBI Taxonomy" id="314280"/>
    <lineage>
        <taxon>Bacteria</taxon>
        <taxon>Pseudomonadati</taxon>
        <taxon>Pseudomonadota</taxon>
        <taxon>Gammaproteobacteria</taxon>
        <taxon>Vibrionales</taxon>
        <taxon>Vibrionaceae</taxon>
        <taxon>Photobacterium</taxon>
    </lineage>
</organism>
<dbReference type="AlphaFoldDB" id="Q1Z242"/>
<evidence type="ECO:0000313" key="3">
    <source>
        <dbReference type="Proteomes" id="UP000003789"/>
    </source>
</evidence>
<accession>Q1Z242</accession>
<keyword evidence="1" id="KW-0812">Transmembrane</keyword>
<name>Q1Z242_9GAMM</name>
<keyword evidence="1" id="KW-0472">Membrane</keyword>
<dbReference type="RefSeq" id="WP_006232828.1">
    <property type="nucleotide sequence ID" value="NZ_CH724136.1"/>
</dbReference>
<dbReference type="HOGENOM" id="CLU_3121012_0_0_6"/>
<keyword evidence="1" id="KW-1133">Transmembrane helix</keyword>
<comment type="caution">
    <text evidence="2">The sequence shown here is derived from an EMBL/GenBank/DDBJ whole genome shotgun (WGS) entry which is preliminary data.</text>
</comment>
<reference evidence="2 3" key="1">
    <citation type="submission" date="2006-03" db="EMBL/GenBank/DDBJ databases">
        <authorList>
            <person name="Bartlett D.H."/>
            <person name="Valle G."/>
            <person name="Lauro F.M."/>
            <person name="Vezzi A."/>
            <person name="Simonato F."/>
            <person name="Eloe E."/>
            <person name="Vitulo N."/>
            <person name="Stratton T.K."/>
            <person name="D'angelo M."/>
            <person name="Ferriera S."/>
            <person name="Johnson J."/>
            <person name="Kravitz S."/>
            <person name="Beeson K."/>
            <person name="Sutton G."/>
            <person name="Rogers Y."/>
            <person name="Friedman R."/>
            <person name="Frazier M."/>
            <person name="Venter J.C."/>
        </authorList>
    </citation>
    <scope>NUCLEOTIDE SEQUENCE [LARGE SCALE GENOMIC DNA]</scope>
    <source>
        <strain evidence="2 3">3TCK</strain>
    </source>
</reference>
<feature type="transmembrane region" description="Helical" evidence="1">
    <location>
        <begin position="23"/>
        <end position="45"/>
    </location>
</feature>